<reference evidence="2" key="1">
    <citation type="submission" date="2022-02" db="EMBL/GenBank/DDBJ databases">
        <authorList>
            <person name="Lee M."/>
            <person name="Kim S.-J."/>
            <person name="Jung M.-Y."/>
        </authorList>
    </citation>
    <scope>NUCLEOTIDE SEQUENCE</scope>
    <source>
        <strain evidence="2">JHP9</strain>
    </source>
</reference>
<feature type="transmembrane region" description="Helical" evidence="1">
    <location>
        <begin position="70"/>
        <end position="97"/>
    </location>
</feature>
<sequence>MSAARPAVQEIWKDRQGARTRADVAYLLYLVLMVILVVVIPAGRTVGILLARPDVVPVLTASSTGAWISAGTWVAAAALVLAGGVRGPALLSPFFTLTLASSDRSRRAALARPFGRSVLAVLAIALAAAALVSWVLHVAVGTSLGQSAPFLLGAAGTALLLSGAWLLGERAGAAVRRLAALALAAVGAGIAAVQILLPGGAPRLGLAAVYPIGAGSAGLGAGLDPGVSAGLWAAILLLGGTAAVLASIVALDRVRGTVLLEQSSRWEGAVTIATTGDLAGAGGAFRARPSTGRRLPVVRGSGAGILALVLLHARRDALAWLRTPERLIGGILGALGAGFLLVLALGLTGPLRWILLLAGAAALWAASGALIDGLRHAVESLGATRLLAQSIGAQCALHAVAPVLALAVLTVLGGIGALIGTAGPAAAGPAAASGVPVLLLVPALLSGIVVLARIWAAAKGPMPLSLATPMPTPMGDASIAPMLLWQAGELLLVLFAAVVLGLAAVHGGPLAVLSWAGLHAAALSGLARGRIRELTGESENRGR</sequence>
<gene>
    <name evidence="2" type="ORF">Bequi_02055</name>
</gene>
<proteinExistence type="predicted"/>
<feature type="transmembrane region" description="Helical" evidence="1">
    <location>
        <begin position="230"/>
        <end position="251"/>
    </location>
</feature>
<protein>
    <submittedName>
        <fullName evidence="2">Uncharacterized protein</fullName>
    </submittedName>
</protein>
<keyword evidence="1" id="KW-1133">Transmembrane helix</keyword>
<dbReference type="EMBL" id="JAKNCJ010000001">
    <property type="protein sequence ID" value="MCL6422184.1"/>
    <property type="molecule type" value="Genomic_DNA"/>
</dbReference>
<feature type="transmembrane region" description="Helical" evidence="1">
    <location>
        <begin position="179"/>
        <end position="197"/>
    </location>
</feature>
<feature type="transmembrane region" description="Helical" evidence="1">
    <location>
        <begin position="353"/>
        <end position="374"/>
    </location>
</feature>
<feature type="transmembrane region" description="Helical" evidence="1">
    <location>
        <begin position="439"/>
        <end position="458"/>
    </location>
</feature>
<keyword evidence="1" id="KW-0812">Transmembrane</keyword>
<dbReference type="RefSeq" id="WP_249736339.1">
    <property type="nucleotide sequence ID" value="NZ_JAKNCJ010000001.1"/>
</dbReference>
<evidence type="ECO:0000313" key="3">
    <source>
        <dbReference type="Proteomes" id="UP001203761"/>
    </source>
</evidence>
<feature type="transmembrane region" description="Helical" evidence="1">
    <location>
        <begin position="148"/>
        <end position="167"/>
    </location>
</feature>
<feature type="transmembrane region" description="Helical" evidence="1">
    <location>
        <begin position="297"/>
        <end position="315"/>
    </location>
</feature>
<feature type="transmembrane region" description="Helical" evidence="1">
    <location>
        <begin position="479"/>
        <end position="504"/>
    </location>
</feature>
<evidence type="ECO:0000256" key="1">
    <source>
        <dbReference type="SAM" id="Phobius"/>
    </source>
</evidence>
<evidence type="ECO:0000313" key="2">
    <source>
        <dbReference type="EMBL" id="MCL6422184.1"/>
    </source>
</evidence>
<keyword evidence="1" id="KW-0472">Membrane</keyword>
<feature type="transmembrane region" description="Helical" evidence="1">
    <location>
        <begin position="24"/>
        <end position="50"/>
    </location>
</feature>
<feature type="transmembrane region" description="Helical" evidence="1">
    <location>
        <begin position="327"/>
        <end position="347"/>
    </location>
</feature>
<keyword evidence="3" id="KW-1185">Reference proteome</keyword>
<accession>A0ABT0QXF7</accession>
<organism evidence="2 3">
    <name type="scientific">Brachybacterium equifaecis</name>
    <dbReference type="NCBI Taxonomy" id="2910770"/>
    <lineage>
        <taxon>Bacteria</taxon>
        <taxon>Bacillati</taxon>
        <taxon>Actinomycetota</taxon>
        <taxon>Actinomycetes</taxon>
        <taxon>Micrococcales</taxon>
        <taxon>Dermabacteraceae</taxon>
        <taxon>Brachybacterium</taxon>
    </lineage>
</organism>
<name>A0ABT0QXF7_9MICO</name>
<feature type="transmembrane region" description="Helical" evidence="1">
    <location>
        <begin position="395"/>
        <end position="419"/>
    </location>
</feature>
<dbReference type="Proteomes" id="UP001203761">
    <property type="component" value="Unassembled WGS sequence"/>
</dbReference>
<comment type="caution">
    <text evidence="2">The sequence shown here is derived from an EMBL/GenBank/DDBJ whole genome shotgun (WGS) entry which is preliminary data.</text>
</comment>
<feature type="transmembrane region" description="Helical" evidence="1">
    <location>
        <begin position="118"/>
        <end position="136"/>
    </location>
</feature>